<accession>A0A1W1VGD0</accession>
<protein>
    <recommendedName>
        <fullName evidence="3">Cof subfamily of IIB subfamily of haloacid dehalogenase superfamily/HAD-superfamily hydrolase, subfamily IIB</fullName>
    </recommendedName>
</protein>
<organism evidence="1 2">
    <name type="scientific">Deinococcus hopiensis KR-140</name>
    <dbReference type="NCBI Taxonomy" id="695939"/>
    <lineage>
        <taxon>Bacteria</taxon>
        <taxon>Thermotogati</taxon>
        <taxon>Deinococcota</taxon>
        <taxon>Deinococci</taxon>
        <taxon>Deinococcales</taxon>
        <taxon>Deinococcaceae</taxon>
        <taxon>Deinococcus</taxon>
    </lineage>
</organism>
<dbReference type="Proteomes" id="UP000192582">
    <property type="component" value="Unassembled WGS sequence"/>
</dbReference>
<dbReference type="Pfam" id="PF08282">
    <property type="entry name" value="Hydrolase_3"/>
    <property type="match status" value="2"/>
</dbReference>
<dbReference type="AlphaFoldDB" id="A0A1W1VGD0"/>
<dbReference type="GO" id="GO:0000287">
    <property type="term" value="F:magnesium ion binding"/>
    <property type="evidence" value="ECO:0007669"/>
    <property type="project" value="TreeGrafter"/>
</dbReference>
<dbReference type="SUPFAM" id="SSF56784">
    <property type="entry name" value="HAD-like"/>
    <property type="match status" value="1"/>
</dbReference>
<dbReference type="RefSeq" id="WP_084049004.1">
    <property type="nucleotide sequence ID" value="NZ_FWWU01000009.1"/>
</dbReference>
<dbReference type="PANTHER" id="PTHR10000:SF8">
    <property type="entry name" value="HAD SUPERFAMILY HYDROLASE-LIKE, TYPE 3"/>
    <property type="match status" value="1"/>
</dbReference>
<sequence>MLGLICVDVDGTLVGTGNVVREDVWAALAEARSRGVRVALCSGRPALGNALGYARRLDPDGWHVFQNGASVVNVGTGESLSEALPEEALTLLLDRAAHKGRLLEVYTDTEYAVTQPGEYARRHAELLGLPYQPRSPDSLTGTRVRAQWVVPQAESPVVQAEPHPGLDLHPAGSPVMPDVMFISVTRAGVSKGSAVTRVAAAYGVLLENVMMVGDGHNDVTAMAVVGHPVAMGNADAEARAAARHFVGHVDEGGLAEAVRLALSLEAGTLPACIQ</sequence>
<dbReference type="STRING" id="695939.SAMN00790413_01565"/>
<gene>
    <name evidence="1" type="ORF">SAMN00790413_01565</name>
</gene>
<dbReference type="NCBIfam" id="TIGR01484">
    <property type="entry name" value="HAD-SF-IIB"/>
    <property type="match status" value="1"/>
</dbReference>
<dbReference type="InterPro" id="IPR023214">
    <property type="entry name" value="HAD_sf"/>
</dbReference>
<name>A0A1W1VGD0_9DEIO</name>
<dbReference type="EMBL" id="FWWU01000009">
    <property type="protein sequence ID" value="SMB92437.1"/>
    <property type="molecule type" value="Genomic_DNA"/>
</dbReference>
<reference evidence="1 2" key="1">
    <citation type="submission" date="2017-04" db="EMBL/GenBank/DDBJ databases">
        <authorList>
            <person name="Afonso C.L."/>
            <person name="Miller P.J."/>
            <person name="Scott M.A."/>
            <person name="Spackman E."/>
            <person name="Goraichik I."/>
            <person name="Dimitrov K.M."/>
            <person name="Suarez D.L."/>
            <person name="Swayne D.E."/>
        </authorList>
    </citation>
    <scope>NUCLEOTIDE SEQUENCE [LARGE SCALE GENOMIC DNA]</scope>
    <source>
        <strain evidence="1 2">KR-140</strain>
    </source>
</reference>
<dbReference type="InterPro" id="IPR006379">
    <property type="entry name" value="HAD-SF_hydro_IIB"/>
</dbReference>
<evidence type="ECO:0000313" key="2">
    <source>
        <dbReference type="Proteomes" id="UP000192582"/>
    </source>
</evidence>
<dbReference type="Gene3D" id="3.30.1240.10">
    <property type="match status" value="1"/>
</dbReference>
<evidence type="ECO:0008006" key="3">
    <source>
        <dbReference type="Google" id="ProtNLM"/>
    </source>
</evidence>
<dbReference type="InterPro" id="IPR000150">
    <property type="entry name" value="Cof"/>
</dbReference>
<dbReference type="Gene3D" id="3.40.50.1000">
    <property type="entry name" value="HAD superfamily/HAD-like"/>
    <property type="match status" value="1"/>
</dbReference>
<dbReference type="NCBIfam" id="TIGR00099">
    <property type="entry name" value="Cof-subfamily"/>
    <property type="match status" value="1"/>
</dbReference>
<dbReference type="PROSITE" id="PS01229">
    <property type="entry name" value="COF_2"/>
    <property type="match status" value="1"/>
</dbReference>
<dbReference type="OrthoDB" id="9790031at2"/>
<dbReference type="PANTHER" id="PTHR10000">
    <property type="entry name" value="PHOSPHOSERINE PHOSPHATASE"/>
    <property type="match status" value="1"/>
</dbReference>
<keyword evidence="2" id="KW-1185">Reference proteome</keyword>
<dbReference type="InterPro" id="IPR036412">
    <property type="entry name" value="HAD-like_sf"/>
</dbReference>
<dbReference type="GO" id="GO:0016791">
    <property type="term" value="F:phosphatase activity"/>
    <property type="evidence" value="ECO:0007669"/>
    <property type="project" value="TreeGrafter"/>
</dbReference>
<proteinExistence type="predicted"/>
<evidence type="ECO:0000313" key="1">
    <source>
        <dbReference type="EMBL" id="SMB92437.1"/>
    </source>
</evidence>
<dbReference type="GO" id="GO:0005829">
    <property type="term" value="C:cytosol"/>
    <property type="evidence" value="ECO:0007669"/>
    <property type="project" value="TreeGrafter"/>
</dbReference>